<dbReference type="GeneID" id="88172528"/>
<feature type="region of interest" description="Disordered" evidence="1">
    <location>
        <begin position="65"/>
        <end position="85"/>
    </location>
</feature>
<dbReference type="InterPro" id="IPR046368">
    <property type="entry name" value="Tag1"/>
</dbReference>
<dbReference type="EMBL" id="CP138895">
    <property type="protein sequence ID" value="WPK24198.1"/>
    <property type="molecule type" value="Genomic_DNA"/>
</dbReference>
<dbReference type="AlphaFoldDB" id="A0AAX4H6W3"/>
<dbReference type="PANTHER" id="PTHR35895:SF3">
    <property type="entry name" value="PRE-RRNA PROCESSING PROTEIN"/>
    <property type="match status" value="1"/>
</dbReference>
<dbReference type="Proteomes" id="UP001338582">
    <property type="component" value="Chromosome 2"/>
</dbReference>
<reference evidence="4 5" key="1">
    <citation type="submission" date="2023-10" db="EMBL/GenBank/DDBJ databases">
        <title>Draft Genome Sequence of Candida saopaulonensis from a very Premature Infant with Sepsis.</title>
        <authorList>
            <person name="Ning Y."/>
            <person name="Dai R."/>
            <person name="Xiao M."/>
            <person name="Xu Y."/>
            <person name="Yan Q."/>
            <person name="Zhang L."/>
        </authorList>
    </citation>
    <scope>NUCLEOTIDE SEQUENCE [LARGE SCALE GENOMIC DNA]</scope>
    <source>
        <strain evidence="4 5">19XY460</strain>
    </source>
</reference>
<dbReference type="KEGG" id="asau:88172528"/>
<dbReference type="RefSeq" id="XP_062876581.1">
    <property type="nucleotide sequence ID" value="XM_063020511.1"/>
</dbReference>
<organism evidence="4 5">
    <name type="scientific">Australozyma saopauloensis</name>
    <dbReference type="NCBI Taxonomy" id="291208"/>
    <lineage>
        <taxon>Eukaryota</taxon>
        <taxon>Fungi</taxon>
        <taxon>Dikarya</taxon>
        <taxon>Ascomycota</taxon>
        <taxon>Saccharomycotina</taxon>
        <taxon>Pichiomycetes</taxon>
        <taxon>Metschnikowiaceae</taxon>
        <taxon>Australozyma</taxon>
    </lineage>
</organism>
<feature type="region of interest" description="Disordered" evidence="1">
    <location>
        <begin position="1"/>
        <end position="51"/>
    </location>
</feature>
<dbReference type="Pfam" id="PF26153">
    <property type="entry name" value="LEA-2L_5"/>
    <property type="match status" value="1"/>
</dbReference>
<dbReference type="GO" id="GO:0000329">
    <property type="term" value="C:fungal-type vacuole membrane"/>
    <property type="evidence" value="ECO:0007669"/>
    <property type="project" value="InterPro"/>
</dbReference>
<feature type="compositionally biased region" description="Polar residues" evidence="1">
    <location>
        <begin position="66"/>
        <end position="77"/>
    </location>
</feature>
<name>A0AAX4H6W3_9ASCO</name>
<protein>
    <recommendedName>
        <fullName evidence="3">Tag1-like fifth Ig-like domain-containing protein</fullName>
    </recommendedName>
</protein>
<evidence type="ECO:0000313" key="5">
    <source>
        <dbReference type="Proteomes" id="UP001338582"/>
    </source>
</evidence>
<sequence length="894" mass="98334">MNKPKNQPNDVASPLREEFGPIETSTPKLGTESDLEGQERVPSTGINNASNGLAASVENSYRLDVGSSQNEHGGTRQTLELTPLLPDPVPDLENARLEETELDFRPKRGNLKRWSIFAFPLVLLLLVICAIGLTLRDIESLLNVAVIPQIDAVSVLNITDLGVSAHVVGNVTVSYDNIDNWLQRSVLKVSGVLAGPVTVTSSETVRVSVSGPGFNEAHTLDVLPPEMVVDLVNGRTSPIDFISDTKLVDSGLQTVVNYILSHKNENVSLDFDLLLSPKVSTRWLHYNGGPLELTHNLVVLPDNTQLPVNVNDINTEFGKDYLSLSVSATIEPLPVEFSLKPAEWDISLLDCDGKPSLLGVWTSNSVFFKPSVPTDVNLIGSVSHVPPELLKVCSDGFSPFNRFTQELFEQNLVHVWVSATKSDLNSKNLMPWLYKVLTLAVVEVEAPIPPQNDLLSNPLSSFTLDHMDLRIPPLLEDDSFYFFADSRMSAVANIPAKNGFSIAASRILSNFTLSVEDHSVFLGSTINSNALIVTSCAKSCLNSVQCDFRDLNVTVVDPERMGKAISQILNGKFHSPLSFGADIDLVNVDLELFSTTLRNISLSGSNIYTPMENFNKNRSSLFIEWLFANANITIGEVVYVGSSPEKLDLLVELEMTNPTNVSMNIGDVIEVEYHYNQTQIGTVSMHAKNISGNNTRQTIEANIQIDSKQPVFVSEFLSRIVSGLPLTVDLKGKKRELGFGRMMGNIGVQNVKVPLLSFSRPEDEKVEDKENGEAHSPFLISTTIHIWTSEIELMVYNPLVNAEIAVKIENCQALYEDELLAHVEESELILIPPGIYKTPRIPVQISKGIGADILRKAINGELQVEVFAELEVFVARFSLEIMYHGQGLTATVRL</sequence>
<evidence type="ECO:0000256" key="2">
    <source>
        <dbReference type="SAM" id="Phobius"/>
    </source>
</evidence>
<feature type="domain" description="Tag1-like fifth Ig-like" evidence="3">
    <location>
        <begin position="773"/>
        <end position="881"/>
    </location>
</feature>
<keyword evidence="2" id="KW-0812">Transmembrane</keyword>
<proteinExistence type="predicted"/>
<dbReference type="Pfam" id="PF26174">
    <property type="entry name" value="LEA-2_1"/>
    <property type="match status" value="1"/>
</dbReference>
<evidence type="ECO:0000313" key="4">
    <source>
        <dbReference type="EMBL" id="WPK24198.1"/>
    </source>
</evidence>
<keyword evidence="5" id="KW-1185">Reference proteome</keyword>
<feature type="transmembrane region" description="Helical" evidence="2">
    <location>
        <begin position="114"/>
        <end position="135"/>
    </location>
</feature>
<feature type="compositionally biased region" description="Polar residues" evidence="1">
    <location>
        <begin position="1"/>
        <end position="10"/>
    </location>
</feature>
<evidence type="ECO:0000256" key="1">
    <source>
        <dbReference type="SAM" id="MobiDB-lite"/>
    </source>
</evidence>
<keyword evidence="2" id="KW-0472">Membrane</keyword>
<gene>
    <name evidence="4" type="ORF">PUMCH_001463</name>
</gene>
<dbReference type="InterPro" id="IPR059066">
    <property type="entry name" value="Ig_Tag1-like_5th"/>
</dbReference>
<evidence type="ECO:0000259" key="3">
    <source>
        <dbReference type="Pfam" id="PF26153"/>
    </source>
</evidence>
<keyword evidence="2" id="KW-1133">Transmembrane helix</keyword>
<dbReference type="PANTHER" id="PTHR35895">
    <property type="entry name" value="CHROMOSOME 16, WHOLE GENOME SHOTGUN SEQUENCE"/>
    <property type="match status" value="1"/>
</dbReference>
<accession>A0AAX4H6W3</accession>